<evidence type="ECO:0000256" key="11">
    <source>
        <dbReference type="ARBA" id="ARBA00023136"/>
    </source>
</evidence>
<name>A0A2V1GUN4_9GAMM</name>
<dbReference type="GO" id="GO:0020037">
    <property type="term" value="F:heme binding"/>
    <property type="evidence" value="ECO:0007669"/>
    <property type="project" value="InterPro"/>
</dbReference>
<dbReference type="PANTHER" id="PTHR30333:SF3">
    <property type="entry name" value="CYTOCHROME C-TYPE PROTEIN TORY"/>
    <property type="match status" value="1"/>
</dbReference>
<feature type="binding site" description="covalent" evidence="13">
    <location>
        <position position="180"/>
    </location>
    <ligand>
        <name>heme</name>
        <dbReference type="ChEBI" id="CHEBI:30413"/>
        <label>4</label>
    </ligand>
</feature>
<feature type="binding site" description="covalent" evidence="13">
    <location>
        <position position="177"/>
    </location>
    <ligand>
        <name>heme</name>
        <dbReference type="ChEBI" id="CHEBI:30413"/>
        <label>4</label>
    </ligand>
</feature>
<organism evidence="16 17">
    <name type="scientific">Pelagibaculum spongiae</name>
    <dbReference type="NCBI Taxonomy" id="2080658"/>
    <lineage>
        <taxon>Bacteria</taxon>
        <taxon>Pseudomonadati</taxon>
        <taxon>Pseudomonadota</taxon>
        <taxon>Gammaproteobacteria</taxon>
        <taxon>Oceanospirillales</taxon>
        <taxon>Pelagibaculum</taxon>
    </lineage>
</organism>
<feature type="binding site" description="axial binding residue" evidence="14">
    <location>
        <position position="104"/>
    </location>
    <ligand>
        <name>heme</name>
        <dbReference type="ChEBI" id="CHEBI:30413"/>
        <label>1</label>
    </ligand>
    <ligandPart>
        <name>Fe</name>
        <dbReference type="ChEBI" id="CHEBI:18248"/>
    </ligandPart>
</feature>
<keyword evidence="5 12" id="KW-0349">Heme</keyword>
<evidence type="ECO:0000256" key="4">
    <source>
        <dbReference type="ARBA" id="ARBA00022475"/>
    </source>
</evidence>
<feature type="domain" description="NapC/NirT cytochrome c N-terminal" evidence="15">
    <location>
        <begin position="28"/>
        <end position="190"/>
    </location>
</feature>
<dbReference type="Pfam" id="PF03264">
    <property type="entry name" value="Cytochrom_NNT"/>
    <property type="match status" value="1"/>
</dbReference>
<feature type="binding site" description="covalent" evidence="13">
    <location>
        <position position="81"/>
    </location>
    <ligand>
        <name>heme</name>
        <dbReference type="ChEBI" id="CHEBI:30413"/>
        <label>2</label>
    </ligand>
</feature>
<dbReference type="SUPFAM" id="SSF48695">
    <property type="entry name" value="Multiheme cytochromes"/>
    <property type="match status" value="1"/>
</dbReference>
<feature type="binding site" description="axial binding residue" evidence="14">
    <location>
        <position position="186"/>
    </location>
    <ligand>
        <name>heme</name>
        <dbReference type="ChEBI" id="CHEBI:30413"/>
        <label>2</label>
    </ligand>
    <ligandPart>
        <name>Fe</name>
        <dbReference type="ChEBI" id="CHEBI:18248"/>
    </ligandPart>
</feature>
<dbReference type="Proteomes" id="UP000244906">
    <property type="component" value="Unassembled WGS sequence"/>
</dbReference>
<feature type="binding site" description="axial binding residue" evidence="14">
    <location>
        <position position="58"/>
    </location>
    <ligand>
        <name>heme</name>
        <dbReference type="ChEBI" id="CHEBI:30413"/>
        <label>1</label>
    </ligand>
    <ligandPart>
        <name>Fe</name>
        <dbReference type="ChEBI" id="CHEBI:18248"/>
    </ligandPart>
</feature>
<evidence type="ECO:0000256" key="12">
    <source>
        <dbReference type="PIRNR" id="PIRNR000013"/>
    </source>
</evidence>
<evidence type="ECO:0000313" key="17">
    <source>
        <dbReference type="Proteomes" id="UP000244906"/>
    </source>
</evidence>
<feature type="binding site" evidence="13">
    <location>
        <position position="104"/>
    </location>
    <ligand>
        <name>a menaquinol</name>
        <dbReference type="ChEBI" id="CHEBI:18151"/>
    </ligand>
</feature>
<evidence type="ECO:0000256" key="14">
    <source>
        <dbReference type="PIRSR" id="PIRSR000013-2"/>
    </source>
</evidence>
<dbReference type="EMBL" id="QDDL01000008">
    <property type="protein sequence ID" value="PVZ66387.1"/>
    <property type="molecule type" value="Genomic_DNA"/>
</dbReference>
<feature type="binding site" description="covalent" evidence="13">
    <location>
        <position position="146"/>
    </location>
    <ligand>
        <name>heme</name>
        <dbReference type="ChEBI" id="CHEBI:30413"/>
        <label>3</label>
    </ligand>
</feature>
<evidence type="ECO:0000256" key="2">
    <source>
        <dbReference type="ARBA" id="ARBA00007395"/>
    </source>
</evidence>
<keyword evidence="3 12" id="KW-0813">Transport</keyword>
<gene>
    <name evidence="16" type="ORF">DC094_16975</name>
</gene>
<keyword evidence="4" id="KW-1003">Cell membrane</keyword>
<feature type="binding site" description="axial binding residue" evidence="14">
    <location>
        <position position="85"/>
    </location>
    <ligand>
        <name>heme</name>
        <dbReference type="ChEBI" id="CHEBI:30413"/>
        <label>2</label>
    </ligand>
    <ligandPart>
        <name>Fe</name>
        <dbReference type="ChEBI" id="CHEBI:18248"/>
    </ligandPart>
</feature>
<dbReference type="OrthoDB" id="9782159at2"/>
<feature type="binding site" description="covalent" evidence="13">
    <location>
        <position position="143"/>
    </location>
    <ligand>
        <name>heme</name>
        <dbReference type="ChEBI" id="CHEBI:30413"/>
        <label>3</label>
    </ligand>
</feature>
<keyword evidence="10 12" id="KW-0408">Iron</keyword>
<keyword evidence="9" id="KW-1133">Transmembrane helix</keyword>
<dbReference type="GO" id="GO:0009055">
    <property type="term" value="F:electron transfer activity"/>
    <property type="evidence" value="ECO:0007669"/>
    <property type="project" value="TreeGrafter"/>
</dbReference>
<dbReference type="GO" id="GO:0019333">
    <property type="term" value="P:denitrification pathway"/>
    <property type="evidence" value="ECO:0007669"/>
    <property type="project" value="InterPro"/>
</dbReference>
<evidence type="ECO:0000256" key="6">
    <source>
        <dbReference type="ARBA" id="ARBA00022692"/>
    </source>
</evidence>
<evidence type="ECO:0000256" key="9">
    <source>
        <dbReference type="ARBA" id="ARBA00022989"/>
    </source>
</evidence>
<protein>
    <recommendedName>
        <fullName evidence="12">Cytochrome c-type protein</fullName>
    </recommendedName>
</protein>
<dbReference type="InterPro" id="IPR036280">
    <property type="entry name" value="Multihaem_cyt_sf"/>
</dbReference>
<dbReference type="RefSeq" id="WP_116688306.1">
    <property type="nucleotide sequence ID" value="NZ_CAWNYD010000008.1"/>
</dbReference>
<evidence type="ECO:0000256" key="13">
    <source>
        <dbReference type="PIRSR" id="PIRSR000013-1"/>
    </source>
</evidence>
<dbReference type="PANTHER" id="PTHR30333">
    <property type="entry name" value="CYTOCHROME C-TYPE PROTEIN"/>
    <property type="match status" value="1"/>
</dbReference>
<feature type="binding site" description="covalent" evidence="13">
    <location>
        <position position="84"/>
    </location>
    <ligand>
        <name>heme</name>
        <dbReference type="ChEBI" id="CHEBI:30413"/>
        <label>2</label>
    </ligand>
</feature>
<evidence type="ECO:0000313" key="16">
    <source>
        <dbReference type="EMBL" id="PVZ66387.1"/>
    </source>
</evidence>
<dbReference type="GO" id="GO:0005886">
    <property type="term" value="C:plasma membrane"/>
    <property type="evidence" value="ECO:0007669"/>
    <property type="project" value="UniProtKB-SubCell"/>
</dbReference>
<comment type="cofactor">
    <cofactor evidence="13">
        <name>heme</name>
        <dbReference type="ChEBI" id="CHEBI:30413"/>
    </cofactor>
    <text evidence="13">Binds 4 heme groups per subunit.</text>
</comment>
<evidence type="ECO:0000256" key="1">
    <source>
        <dbReference type="ARBA" id="ARBA00004162"/>
    </source>
</evidence>
<comment type="PTM">
    <text evidence="12">Binds 4 heme groups per subunit.</text>
</comment>
<sequence>MKKLWEKLWQKPGLKLLLGIPLGGFLFLAVGAAGWGAFNASLHYSSTNEFCFGCHIGMDTVVEEYQESIHYKNVHGVVATCADCHVPEPFFEKMEVKITSGIKDIYKKYWVKEINLENFEQEHRLRLAEHVWKDMQEQKSATCQKCHDQSKMDLAAQPGRASRAHDPVKWEENGESCVDCHYGIAHNRPTKF</sequence>
<dbReference type="Gene3D" id="1.10.3820.10">
    <property type="entry name" value="Di-heme elbow motif domain"/>
    <property type="match status" value="1"/>
</dbReference>
<dbReference type="PIRSF" id="PIRSF000013">
    <property type="entry name" value="4_hem_cytochrm_NapC"/>
    <property type="match status" value="1"/>
</dbReference>
<reference evidence="16 17" key="1">
    <citation type="submission" date="2018-04" db="EMBL/GenBank/DDBJ databases">
        <title>Thalassorhabdus spongiae gen. nov., sp. nov., isolated from a marine sponge in South-West Iceland.</title>
        <authorList>
            <person name="Knobloch S."/>
            <person name="Daussin A."/>
            <person name="Johannsson R."/>
            <person name="Marteinsson V.T."/>
        </authorList>
    </citation>
    <scope>NUCLEOTIDE SEQUENCE [LARGE SCALE GENOMIC DNA]</scope>
    <source>
        <strain evidence="16 17">Hp12</strain>
    </source>
</reference>
<comment type="subcellular location">
    <subcellularLocation>
        <location evidence="1">Cell membrane</location>
        <topology evidence="1">Single-pass membrane protein</topology>
    </subcellularLocation>
</comment>
<evidence type="ECO:0000256" key="8">
    <source>
        <dbReference type="ARBA" id="ARBA00022982"/>
    </source>
</evidence>
<evidence type="ECO:0000256" key="3">
    <source>
        <dbReference type="ARBA" id="ARBA00022448"/>
    </source>
</evidence>
<accession>A0A2V1GUN4</accession>
<keyword evidence="17" id="KW-1185">Reference proteome</keyword>
<dbReference type="GO" id="GO:0046872">
    <property type="term" value="F:metal ion binding"/>
    <property type="evidence" value="ECO:0007669"/>
    <property type="project" value="UniProtKB-KW"/>
</dbReference>
<keyword evidence="11" id="KW-0472">Membrane</keyword>
<feature type="binding site" description="covalent" evidence="13">
    <location>
        <position position="54"/>
    </location>
    <ligand>
        <name>heme</name>
        <dbReference type="ChEBI" id="CHEBI:30413"/>
        <label>1</label>
    </ligand>
</feature>
<feature type="binding site" description="covalent" evidence="13">
    <location>
        <position position="51"/>
    </location>
    <ligand>
        <name>heme</name>
        <dbReference type="ChEBI" id="CHEBI:30413"/>
        <label>1</label>
    </ligand>
</feature>
<comment type="caution">
    <text evidence="16">The sequence shown here is derived from an EMBL/GenBank/DDBJ whole genome shotgun (WGS) entry which is preliminary data.</text>
</comment>
<dbReference type="InterPro" id="IPR038266">
    <property type="entry name" value="NapC/NirT_cytc_sf"/>
</dbReference>
<evidence type="ECO:0000256" key="5">
    <source>
        <dbReference type="ARBA" id="ARBA00022617"/>
    </source>
</evidence>
<dbReference type="AlphaFoldDB" id="A0A2V1GUN4"/>
<keyword evidence="8 12" id="KW-0249">Electron transport</keyword>
<dbReference type="InterPro" id="IPR051174">
    <property type="entry name" value="Cytochrome_c-type_ET"/>
</dbReference>
<dbReference type="InterPro" id="IPR005126">
    <property type="entry name" value="NapC/NirT_cyt_c_N"/>
</dbReference>
<comment type="similarity">
    <text evidence="2">Belongs to the NapC/NirT/NrfH family.</text>
</comment>
<evidence type="ECO:0000259" key="15">
    <source>
        <dbReference type="Pfam" id="PF03264"/>
    </source>
</evidence>
<evidence type="ECO:0000256" key="10">
    <source>
        <dbReference type="ARBA" id="ARBA00023004"/>
    </source>
</evidence>
<proteinExistence type="inferred from homology"/>
<dbReference type="GO" id="GO:0009061">
    <property type="term" value="P:anaerobic respiration"/>
    <property type="evidence" value="ECO:0007669"/>
    <property type="project" value="TreeGrafter"/>
</dbReference>
<feature type="binding site" description="axial binding residue" evidence="14">
    <location>
        <position position="181"/>
    </location>
    <ligand>
        <name>heme</name>
        <dbReference type="ChEBI" id="CHEBI:30413"/>
        <label>4</label>
    </ligand>
    <ligandPart>
        <name>Fe</name>
        <dbReference type="ChEBI" id="CHEBI:18248"/>
    </ligandPart>
</feature>
<evidence type="ECO:0000256" key="7">
    <source>
        <dbReference type="ARBA" id="ARBA00022723"/>
    </source>
</evidence>
<dbReference type="InterPro" id="IPR024717">
    <property type="entry name" value="NapC/NirT/NrfH"/>
</dbReference>
<feature type="binding site" description="axial binding residue" evidence="14">
    <location>
        <position position="147"/>
    </location>
    <ligand>
        <name>heme</name>
        <dbReference type="ChEBI" id="CHEBI:30413"/>
        <label>3</label>
    </ligand>
    <ligandPart>
        <name>Fe</name>
        <dbReference type="ChEBI" id="CHEBI:18248"/>
    </ligandPart>
</feature>
<keyword evidence="7 12" id="KW-0479">Metal-binding</keyword>
<keyword evidence="6" id="KW-0812">Transmembrane</keyword>